<dbReference type="PANTHER" id="PTHR35995">
    <property type="entry name" value="OS04G0690500 PROTEIN"/>
    <property type="match status" value="1"/>
</dbReference>
<dbReference type="Pfam" id="PF05340">
    <property type="entry name" value="DUF740"/>
    <property type="match status" value="1"/>
</dbReference>
<evidence type="ECO:0000313" key="2">
    <source>
        <dbReference type="Proteomes" id="UP001189624"/>
    </source>
</evidence>
<dbReference type="InterPro" id="IPR008004">
    <property type="entry name" value="OCTOPUS-like"/>
</dbReference>
<name>A0AA86T0J1_9FABA</name>
<organism evidence="1 2">
    <name type="scientific">Sphenostylis stenocarpa</name>
    <dbReference type="NCBI Taxonomy" id="92480"/>
    <lineage>
        <taxon>Eukaryota</taxon>
        <taxon>Viridiplantae</taxon>
        <taxon>Streptophyta</taxon>
        <taxon>Embryophyta</taxon>
        <taxon>Tracheophyta</taxon>
        <taxon>Spermatophyta</taxon>
        <taxon>Magnoliopsida</taxon>
        <taxon>eudicotyledons</taxon>
        <taxon>Gunneridae</taxon>
        <taxon>Pentapetalae</taxon>
        <taxon>rosids</taxon>
        <taxon>fabids</taxon>
        <taxon>Fabales</taxon>
        <taxon>Fabaceae</taxon>
        <taxon>Papilionoideae</taxon>
        <taxon>50 kb inversion clade</taxon>
        <taxon>NPAAA clade</taxon>
        <taxon>indigoferoid/millettioid clade</taxon>
        <taxon>Phaseoleae</taxon>
        <taxon>Sphenostylis</taxon>
    </lineage>
</organism>
<accession>A0AA86T0J1</accession>
<protein>
    <submittedName>
        <fullName evidence="1">Uncharacterized protein</fullName>
    </submittedName>
</protein>
<dbReference type="AlphaFoldDB" id="A0AA86T0J1"/>
<evidence type="ECO:0000313" key="1">
    <source>
        <dbReference type="EMBL" id="CAJ1971880.1"/>
    </source>
</evidence>
<gene>
    <name evidence="1" type="ORF">AYBTSS11_LOCUS23887</name>
</gene>
<dbReference type="PANTHER" id="PTHR35995:SF1">
    <property type="entry name" value="OS04G0690500 PROTEIN"/>
    <property type="match status" value="1"/>
</dbReference>
<proteinExistence type="predicted"/>
<dbReference type="Gramene" id="rna-AYBTSS11_LOCUS23887">
    <property type="protein sequence ID" value="CAJ1971880.1"/>
    <property type="gene ID" value="gene-AYBTSS11_LOCUS23887"/>
</dbReference>
<keyword evidence="2" id="KW-1185">Reference proteome</keyword>
<dbReference type="Proteomes" id="UP001189624">
    <property type="component" value="Chromosome 8"/>
</dbReference>
<dbReference type="EMBL" id="OY731405">
    <property type="protein sequence ID" value="CAJ1971880.1"/>
    <property type="molecule type" value="Genomic_DNA"/>
</dbReference>
<reference evidence="1" key="1">
    <citation type="submission" date="2023-10" db="EMBL/GenBank/DDBJ databases">
        <authorList>
            <person name="Domelevo Entfellner J.-B."/>
        </authorList>
    </citation>
    <scope>NUCLEOTIDE SEQUENCE</scope>
</reference>
<sequence>MNRNAHKEENTCCYFHPKQVVVGVCPLCLNERLLILAAKQDHHHHHHHHHRLQSSTQRKPSASIHKILTFGSLFTRHQFKSRYYDQDDASPSPEGKTLFYPLLHISIFEENGVASWEKSTLSNMSSKVCVEDKVLDKDAKENKSVIEHGKSNNAFRWRKRMGRLVHFIQWKRSNKGGVGHVGTKVEGVKVRKGWMRTLTKRKTVE</sequence>